<protein>
    <submittedName>
        <fullName evidence="1">Uncharacterized protein</fullName>
    </submittedName>
</protein>
<dbReference type="EMBL" id="JAEPRC010000143">
    <property type="protein sequence ID" value="KAG2206672.1"/>
    <property type="molecule type" value="Genomic_DNA"/>
</dbReference>
<proteinExistence type="predicted"/>
<comment type="caution">
    <text evidence="1">The sequence shown here is derived from an EMBL/GenBank/DDBJ whole genome shotgun (WGS) entry which is preliminary data.</text>
</comment>
<dbReference type="Proteomes" id="UP000650833">
    <property type="component" value="Unassembled WGS sequence"/>
</dbReference>
<gene>
    <name evidence="1" type="ORF">INT46_000216</name>
</gene>
<accession>A0A8H7R979</accession>
<reference evidence="1" key="1">
    <citation type="submission" date="2020-12" db="EMBL/GenBank/DDBJ databases">
        <title>Metabolic potential, ecology and presence of endohyphal bacteria is reflected in genomic diversity of Mucoromycotina.</title>
        <authorList>
            <person name="Muszewska A."/>
            <person name="Okrasinska A."/>
            <person name="Steczkiewicz K."/>
            <person name="Drgas O."/>
            <person name="Orlowska M."/>
            <person name="Perlinska-Lenart U."/>
            <person name="Aleksandrzak-Piekarczyk T."/>
            <person name="Szatraj K."/>
            <person name="Zielenkiewicz U."/>
            <person name="Pilsyk S."/>
            <person name="Malc E."/>
            <person name="Mieczkowski P."/>
            <person name="Kruszewska J.S."/>
            <person name="Biernat P."/>
            <person name="Pawlowska J."/>
        </authorList>
    </citation>
    <scope>NUCLEOTIDE SEQUENCE</scope>
    <source>
        <strain evidence="1">CBS 226.32</strain>
    </source>
</reference>
<dbReference type="AlphaFoldDB" id="A0A8H7R979"/>
<evidence type="ECO:0000313" key="2">
    <source>
        <dbReference type="Proteomes" id="UP000650833"/>
    </source>
</evidence>
<evidence type="ECO:0000313" key="1">
    <source>
        <dbReference type="EMBL" id="KAG2206672.1"/>
    </source>
</evidence>
<keyword evidence="2" id="KW-1185">Reference proteome</keyword>
<sequence>MVYIPTTKSIVPTCVDCGLVGHYNKAYYKCSKYNPDTADSDVSASKNIMSIVSSIWNQDGRPTAFKRV</sequence>
<organism evidence="1 2">
    <name type="scientific">Mucor plumbeus</name>
    <dbReference type="NCBI Taxonomy" id="97098"/>
    <lineage>
        <taxon>Eukaryota</taxon>
        <taxon>Fungi</taxon>
        <taxon>Fungi incertae sedis</taxon>
        <taxon>Mucoromycota</taxon>
        <taxon>Mucoromycotina</taxon>
        <taxon>Mucoromycetes</taxon>
        <taxon>Mucorales</taxon>
        <taxon>Mucorineae</taxon>
        <taxon>Mucoraceae</taxon>
        <taxon>Mucor</taxon>
    </lineage>
</organism>
<name>A0A8H7R979_9FUNG</name>